<sequence length="515" mass="53919">MAAALGTAAAVTTAAATGNEEGGEGGGEGGSRRRGAASSGIIPPSQKGSPNQTPDDFTPPTPDNDLIAQTAGQVDQKSGPSIDAQPNTPVAPTTVTALDGTITNATIADVAAANNTRRREINIGRFGKRQSKYEQVFAGLPAGQHDASLQSSAYLTYTVVNNATYNIDACTAWCDTVEGCVMVNLYYEFNNELLDFVFSEKSNLKCAAYGDIHSAAEKTNFGGQASYPQVGNETVPLTYITQSSGWALRDLEDPDTPDGYELVFGPTGGANNAPGYMGFAFLDKYDVDACALLCNGRGVDPNGGGCAYFNIWRALVDGIPTTYTCSMYYLVADVSTAVNFGQGDLVVTLSRGYARKDALIDGGFEGYADCDDFCFVTSYANWIGTSPSGGEDDATFFFFLPYAHTGHGSALLGAASDSDALAGTITPAKPLKTDNGAAYVVQCFMYSGFSGPQFEAPAKVDILWNGQRVGGVNGANAQYTFVEASVTATGSDLLSFVGGAAPAWTFIDDCHVYKA</sequence>
<name>A0AAD6SK80_9AGAR</name>
<feature type="compositionally biased region" description="Low complexity" evidence="1">
    <location>
        <begin position="1"/>
        <end position="19"/>
    </location>
</feature>
<dbReference type="Proteomes" id="UP001218188">
    <property type="component" value="Unassembled WGS sequence"/>
</dbReference>
<evidence type="ECO:0000313" key="2">
    <source>
        <dbReference type="EMBL" id="KAJ7027087.1"/>
    </source>
</evidence>
<evidence type="ECO:0008006" key="4">
    <source>
        <dbReference type="Google" id="ProtNLM"/>
    </source>
</evidence>
<protein>
    <recommendedName>
        <fullName evidence="4">Fruit-body specific protein a</fullName>
    </recommendedName>
</protein>
<evidence type="ECO:0000313" key="3">
    <source>
        <dbReference type="Proteomes" id="UP001218188"/>
    </source>
</evidence>
<keyword evidence="3" id="KW-1185">Reference proteome</keyword>
<dbReference type="PANTHER" id="PTHR36578">
    <property type="entry name" value="CHROMOSOME 15, WHOLE GENOME SHOTGUN SEQUENCE"/>
    <property type="match status" value="1"/>
</dbReference>
<comment type="caution">
    <text evidence="2">The sequence shown here is derived from an EMBL/GenBank/DDBJ whole genome shotgun (WGS) entry which is preliminary data.</text>
</comment>
<dbReference type="AlphaFoldDB" id="A0AAD6SK80"/>
<accession>A0AAD6SK80</accession>
<reference evidence="2" key="1">
    <citation type="submission" date="2023-03" db="EMBL/GenBank/DDBJ databases">
        <title>Massive genome expansion in bonnet fungi (Mycena s.s.) driven by repeated elements and novel gene families across ecological guilds.</title>
        <authorList>
            <consortium name="Lawrence Berkeley National Laboratory"/>
            <person name="Harder C.B."/>
            <person name="Miyauchi S."/>
            <person name="Viragh M."/>
            <person name="Kuo A."/>
            <person name="Thoen E."/>
            <person name="Andreopoulos B."/>
            <person name="Lu D."/>
            <person name="Skrede I."/>
            <person name="Drula E."/>
            <person name="Henrissat B."/>
            <person name="Morin E."/>
            <person name="Kohler A."/>
            <person name="Barry K."/>
            <person name="LaButti K."/>
            <person name="Morin E."/>
            <person name="Salamov A."/>
            <person name="Lipzen A."/>
            <person name="Mereny Z."/>
            <person name="Hegedus B."/>
            <person name="Baldrian P."/>
            <person name="Stursova M."/>
            <person name="Weitz H."/>
            <person name="Taylor A."/>
            <person name="Grigoriev I.V."/>
            <person name="Nagy L.G."/>
            <person name="Martin F."/>
            <person name="Kauserud H."/>
        </authorList>
    </citation>
    <scope>NUCLEOTIDE SEQUENCE</scope>
    <source>
        <strain evidence="2">CBHHK200</strain>
    </source>
</reference>
<dbReference type="PANTHER" id="PTHR36578:SF1">
    <property type="entry name" value="APPLE DOMAIN-CONTAINING PROTEIN"/>
    <property type="match status" value="1"/>
</dbReference>
<evidence type="ECO:0000256" key="1">
    <source>
        <dbReference type="SAM" id="MobiDB-lite"/>
    </source>
</evidence>
<feature type="region of interest" description="Disordered" evidence="1">
    <location>
        <begin position="72"/>
        <end position="91"/>
    </location>
</feature>
<gene>
    <name evidence="2" type="ORF">C8F04DRAFT_1294940</name>
</gene>
<feature type="compositionally biased region" description="Polar residues" evidence="1">
    <location>
        <begin position="72"/>
        <end position="87"/>
    </location>
</feature>
<dbReference type="EMBL" id="JARJCM010000129">
    <property type="protein sequence ID" value="KAJ7027087.1"/>
    <property type="molecule type" value="Genomic_DNA"/>
</dbReference>
<proteinExistence type="predicted"/>
<organism evidence="2 3">
    <name type="scientific">Mycena alexandri</name>
    <dbReference type="NCBI Taxonomy" id="1745969"/>
    <lineage>
        <taxon>Eukaryota</taxon>
        <taxon>Fungi</taxon>
        <taxon>Dikarya</taxon>
        <taxon>Basidiomycota</taxon>
        <taxon>Agaricomycotina</taxon>
        <taxon>Agaricomycetes</taxon>
        <taxon>Agaricomycetidae</taxon>
        <taxon>Agaricales</taxon>
        <taxon>Marasmiineae</taxon>
        <taxon>Mycenaceae</taxon>
        <taxon>Mycena</taxon>
    </lineage>
</organism>
<feature type="region of interest" description="Disordered" evidence="1">
    <location>
        <begin position="1"/>
        <end position="67"/>
    </location>
</feature>